<dbReference type="GO" id="GO:0003700">
    <property type="term" value="F:DNA-binding transcription factor activity"/>
    <property type="evidence" value="ECO:0007669"/>
    <property type="project" value="InterPro"/>
</dbReference>
<keyword evidence="3" id="KW-0804">Transcription</keyword>
<dbReference type="SMART" id="SM00418">
    <property type="entry name" value="HTH_ARSR"/>
    <property type="match status" value="1"/>
</dbReference>
<dbReference type="OrthoDB" id="9796124at2"/>
<keyword evidence="6" id="KW-1185">Reference proteome</keyword>
<feature type="domain" description="HTH arsR-type" evidence="4">
    <location>
        <begin position="5"/>
        <end position="99"/>
    </location>
</feature>
<keyword evidence="1" id="KW-0805">Transcription regulation</keyword>
<dbReference type="InterPro" id="IPR036388">
    <property type="entry name" value="WH-like_DNA-bd_sf"/>
</dbReference>
<dbReference type="AlphaFoldDB" id="A0A346NL02"/>
<evidence type="ECO:0000256" key="1">
    <source>
        <dbReference type="ARBA" id="ARBA00023015"/>
    </source>
</evidence>
<dbReference type="InterPro" id="IPR051011">
    <property type="entry name" value="Metal_resp_trans_reg"/>
</dbReference>
<name>A0A346NL02_9ALTE</name>
<dbReference type="KEGG" id="salm:D0Y50_07420"/>
<dbReference type="NCBIfam" id="NF033788">
    <property type="entry name" value="HTH_metalloreg"/>
    <property type="match status" value="1"/>
</dbReference>
<dbReference type="InterPro" id="IPR036390">
    <property type="entry name" value="WH_DNA-bd_sf"/>
</dbReference>
<dbReference type="Proteomes" id="UP000262073">
    <property type="component" value="Chromosome"/>
</dbReference>
<evidence type="ECO:0000313" key="5">
    <source>
        <dbReference type="EMBL" id="AXR06209.1"/>
    </source>
</evidence>
<dbReference type="GO" id="GO:0003677">
    <property type="term" value="F:DNA binding"/>
    <property type="evidence" value="ECO:0007669"/>
    <property type="project" value="UniProtKB-KW"/>
</dbReference>
<dbReference type="CDD" id="cd00090">
    <property type="entry name" value="HTH_ARSR"/>
    <property type="match status" value="1"/>
</dbReference>
<dbReference type="PANTHER" id="PTHR43132:SF2">
    <property type="entry name" value="ARSENICAL RESISTANCE OPERON REPRESSOR ARSR-RELATED"/>
    <property type="match status" value="1"/>
</dbReference>
<keyword evidence="2" id="KW-0238">DNA-binding</keyword>
<sequence>MSPQDMAENAQTAAHLLRAMANRHRLMLLCLLNNGERSVTQLNEVLALPQSTLSQHLSVLRKEALVTTRRDAQTIYYSLASTEVKTIIATLYQLYCMPKTEPAQ</sequence>
<evidence type="ECO:0000259" key="4">
    <source>
        <dbReference type="PROSITE" id="PS50987"/>
    </source>
</evidence>
<dbReference type="InterPro" id="IPR001845">
    <property type="entry name" value="HTH_ArsR_DNA-bd_dom"/>
</dbReference>
<gene>
    <name evidence="5" type="ORF">D0Y50_07420</name>
</gene>
<dbReference type="RefSeq" id="WP_117316216.1">
    <property type="nucleotide sequence ID" value="NZ_CP031769.1"/>
</dbReference>
<dbReference type="PANTHER" id="PTHR43132">
    <property type="entry name" value="ARSENICAL RESISTANCE OPERON REPRESSOR ARSR-RELATED"/>
    <property type="match status" value="1"/>
</dbReference>
<organism evidence="5 6">
    <name type="scientific">Salinimonas sediminis</name>
    <dbReference type="NCBI Taxonomy" id="2303538"/>
    <lineage>
        <taxon>Bacteria</taxon>
        <taxon>Pseudomonadati</taxon>
        <taxon>Pseudomonadota</taxon>
        <taxon>Gammaproteobacteria</taxon>
        <taxon>Alteromonadales</taxon>
        <taxon>Alteromonadaceae</taxon>
        <taxon>Alteromonas/Salinimonas group</taxon>
        <taxon>Salinimonas</taxon>
    </lineage>
</organism>
<dbReference type="EMBL" id="CP031769">
    <property type="protein sequence ID" value="AXR06209.1"/>
    <property type="molecule type" value="Genomic_DNA"/>
</dbReference>
<dbReference type="SUPFAM" id="SSF46785">
    <property type="entry name" value="Winged helix' DNA-binding domain"/>
    <property type="match status" value="1"/>
</dbReference>
<proteinExistence type="predicted"/>
<evidence type="ECO:0000256" key="2">
    <source>
        <dbReference type="ARBA" id="ARBA00023125"/>
    </source>
</evidence>
<reference evidence="5 6" key="1">
    <citation type="submission" date="2018-08" db="EMBL/GenBank/DDBJ databases">
        <title>Salinimonas sediminis sp. nov., a piezophilic bacterium isolated from a deep-sea sediment sample from the New Britain Trench.</title>
        <authorList>
            <person name="Cao J."/>
        </authorList>
    </citation>
    <scope>NUCLEOTIDE SEQUENCE [LARGE SCALE GENOMIC DNA]</scope>
    <source>
        <strain evidence="5 6">N102</strain>
    </source>
</reference>
<accession>A0A346NL02</accession>
<protein>
    <submittedName>
        <fullName evidence="5">Transcriptional regulator</fullName>
    </submittedName>
</protein>
<dbReference type="InterPro" id="IPR011991">
    <property type="entry name" value="ArsR-like_HTH"/>
</dbReference>
<evidence type="ECO:0000313" key="6">
    <source>
        <dbReference type="Proteomes" id="UP000262073"/>
    </source>
</evidence>
<dbReference type="Pfam" id="PF01022">
    <property type="entry name" value="HTH_5"/>
    <property type="match status" value="1"/>
</dbReference>
<dbReference type="PROSITE" id="PS50987">
    <property type="entry name" value="HTH_ARSR_2"/>
    <property type="match status" value="1"/>
</dbReference>
<evidence type="ECO:0000256" key="3">
    <source>
        <dbReference type="ARBA" id="ARBA00023163"/>
    </source>
</evidence>
<dbReference type="PRINTS" id="PR00778">
    <property type="entry name" value="HTHARSR"/>
</dbReference>
<dbReference type="Gene3D" id="1.10.10.10">
    <property type="entry name" value="Winged helix-like DNA-binding domain superfamily/Winged helix DNA-binding domain"/>
    <property type="match status" value="1"/>
</dbReference>